<keyword evidence="2" id="KW-1133">Transmembrane helix</keyword>
<protein>
    <recommendedName>
        <fullName evidence="5">Divergent polysaccharide deacetylase</fullName>
    </recommendedName>
</protein>
<evidence type="ECO:0000313" key="3">
    <source>
        <dbReference type="EMBL" id="TWB52248.1"/>
    </source>
</evidence>
<keyword evidence="2" id="KW-0812">Transmembrane</keyword>
<dbReference type="EMBL" id="VITT01000019">
    <property type="protein sequence ID" value="TWB52248.1"/>
    <property type="molecule type" value="Genomic_DNA"/>
</dbReference>
<feature type="region of interest" description="Disordered" evidence="1">
    <location>
        <begin position="1"/>
        <end position="38"/>
    </location>
</feature>
<sequence>MAALPTRLKALVSRPSTPRKTKPAKAGKTTKRKKGGDDDAFEALLAGADEDASADVLAARLGVPKRAGRAGAAAATGPAGDDAEKPRRRLNLFAVAVALTVLAVAGTVAWLAATAEETAAARRKAAILADIPVTLPQGGARPVEAPHAAAPAAEGAAKPAAPHDPDPMDVAVKLAPSRNDDLLEKTRAGYLPRMPAKGPAPWQAYSRPFPQDDKRPRIALVMADLGWSPTALEKVLARMPAAVTLAFAAGAPNLQKAVDQARGDGHEVLLQVPMEPQGFPQNDPGPGTLLTSLPDEKNVDRLETAMASATGYVGLTNLTGTKFLASHDSLQTVLRQVQRRGLIYVDSWPTTASQATRIATQLGLPRAVSDVQVDRAPSDAGVAAQLAELERLAKLNGIAVGYAQPYPVTLEGIARWAVGLRDRGIVLAPVTAVVNRQADR</sequence>
<name>A0A560I014_9PROT</name>
<evidence type="ECO:0000256" key="2">
    <source>
        <dbReference type="SAM" id="Phobius"/>
    </source>
</evidence>
<dbReference type="PANTHER" id="PTHR30105:SF2">
    <property type="entry name" value="DIVERGENT POLYSACCHARIDE DEACETYLASE SUPERFAMILY"/>
    <property type="match status" value="1"/>
</dbReference>
<dbReference type="OrthoDB" id="9784811at2"/>
<proteinExistence type="predicted"/>
<dbReference type="AlphaFoldDB" id="A0A560I014"/>
<organism evidence="3 4">
    <name type="scientific">Nitrospirillum amazonense</name>
    <dbReference type="NCBI Taxonomy" id="28077"/>
    <lineage>
        <taxon>Bacteria</taxon>
        <taxon>Pseudomonadati</taxon>
        <taxon>Pseudomonadota</taxon>
        <taxon>Alphaproteobacteria</taxon>
        <taxon>Rhodospirillales</taxon>
        <taxon>Azospirillaceae</taxon>
        <taxon>Nitrospirillum</taxon>
    </lineage>
</organism>
<evidence type="ECO:0000313" key="4">
    <source>
        <dbReference type="Proteomes" id="UP000318050"/>
    </source>
</evidence>
<evidence type="ECO:0000256" key="1">
    <source>
        <dbReference type="SAM" id="MobiDB-lite"/>
    </source>
</evidence>
<dbReference type="SUPFAM" id="SSF88713">
    <property type="entry name" value="Glycoside hydrolase/deacetylase"/>
    <property type="match status" value="1"/>
</dbReference>
<keyword evidence="2" id="KW-0472">Membrane</keyword>
<dbReference type="Proteomes" id="UP000318050">
    <property type="component" value="Unassembled WGS sequence"/>
</dbReference>
<dbReference type="GO" id="GO:0005975">
    <property type="term" value="P:carbohydrate metabolic process"/>
    <property type="evidence" value="ECO:0007669"/>
    <property type="project" value="InterPro"/>
</dbReference>
<accession>A0A560I014</accession>
<dbReference type="InterPro" id="IPR006837">
    <property type="entry name" value="Divergent_DAC"/>
</dbReference>
<comment type="caution">
    <text evidence="3">The sequence shown here is derived from an EMBL/GenBank/DDBJ whole genome shotgun (WGS) entry which is preliminary data.</text>
</comment>
<dbReference type="PANTHER" id="PTHR30105">
    <property type="entry name" value="UNCHARACTERIZED YIBQ-RELATED"/>
    <property type="match status" value="1"/>
</dbReference>
<evidence type="ECO:0008006" key="5">
    <source>
        <dbReference type="Google" id="ProtNLM"/>
    </source>
</evidence>
<feature type="compositionally biased region" description="Basic residues" evidence="1">
    <location>
        <begin position="17"/>
        <end position="34"/>
    </location>
</feature>
<dbReference type="InterPro" id="IPR011330">
    <property type="entry name" value="Glyco_hydro/deAcase_b/a-brl"/>
</dbReference>
<dbReference type="Gene3D" id="3.20.20.370">
    <property type="entry name" value="Glycoside hydrolase/deacetylase"/>
    <property type="match status" value="1"/>
</dbReference>
<feature type="transmembrane region" description="Helical" evidence="2">
    <location>
        <begin position="92"/>
        <end position="113"/>
    </location>
</feature>
<dbReference type="CDD" id="cd10936">
    <property type="entry name" value="CE4_DAC2"/>
    <property type="match status" value="1"/>
</dbReference>
<dbReference type="Pfam" id="PF04748">
    <property type="entry name" value="Polysacc_deac_2"/>
    <property type="match status" value="1"/>
</dbReference>
<gene>
    <name evidence="3" type="ORF">FBZ92_119111</name>
</gene>
<reference evidence="3 4" key="1">
    <citation type="submission" date="2019-06" db="EMBL/GenBank/DDBJ databases">
        <title>Genomic Encyclopedia of Type Strains, Phase IV (KMG-V): Genome sequencing to study the core and pangenomes of soil and plant-associated prokaryotes.</title>
        <authorList>
            <person name="Whitman W."/>
        </authorList>
    </citation>
    <scope>NUCLEOTIDE SEQUENCE [LARGE SCALE GENOMIC DNA]</scope>
    <source>
        <strain evidence="3 4">BR 11140</strain>
    </source>
</reference>